<name>A0ABW0ZWH4_9ACTN</name>
<evidence type="ECO:0000313" key="2">
    <source>
        <dbReference type="EMBL" id="MFC5746822.1"/>
    </source>
</evidence>
<keyword evidence="3" id="KW-1185">Reference proteome</keyword>
<accession>A0ABW0ZWH4</accession>
<sequence>MTLLLLALLFVAPGAAFWTLVRNLDPIGRLVAAAAASIVTVACTAQLMLMTGTWSPRAGLAAVLLISTLVAVPRLPLRDRSRSRGPRGRRG</sequence>
<protein>
    <submittedName>
        <fullName evidence="2">Uncharacterized protein</fullName>
    </submittedName>
</protein>
<dbReference type="EMBL" id="JBHSON010000017">
    <property type="protein sequence ID" value="MFC5746822.1"/>
    <property type="molecule type" value="Genomic_DNA"/>
</dbReference>
<dbReference type="Proteomes" id="UP001596074">
    <property type="component" value="Unassembled WGS sequence"/>
</dbReference>
<feature type="transmembrane region" description="Helical" evidence="1">
    <location>
        <begin position="58"/>
        <end position="77"/>
    </location>
</feature>
<evidence type="ECO:0000256" key="1">
    <source>
        <dbReference type="SAM" id="Phobius"/>
    </source>
</evidence>
<proteinExistence type="predicted"/>
<keyword evidence="1" id="KW-1133">Transmembrane helix</keyword>
<keyword evidence="1" id="KW-0812">Transmembrane</keyword>
<dbReference type="RefSeq" id="WP_378282442.1">
    <property type="nucleotide sequence ID" value="NZ_JBHSON010000017.1"/>
</dbReference>
<reference evidence="3" key="1">
    <citation type="journal article" date="2019" name="Int. J. Syst. Evol. Microbiol.">
        <title>The Global Catalogue of Microorganisms (GCM) 10K type strain sequencing project: providing services to taxonomists for standard genome sequencing and annotation.</title>
        <authorList>
            <consortium name="The Broad Institute Genomics Platform"/>
            <consortium name="The Broad Institute Genome Sequencing Center for Infectious Disease"/>
            <person name="Wu L."/>
            <person name="Ma J."/>
        </authorList>
    </citation>
    <scope>NUCLEOTIDE SEQUENCE [LARGE SCALE GENOMIC DNA]</scope>
    <source>
        <strain evidence="3">KCTC 42087</strain>
    </source>
</reference>
<evidence type="ECO:0000313" key="3">
    <source>
        <dbReference type="Proteomes" id="UP001596074"/>
    </source>
</evidence>
<comment type="caution">
    <text evidence="2">The sequence shown here is derived from an EMBL/GenBank/DDBJ whole genome shotgun (WGS) entry which is preliminary data.</text>
</comment>
<gene>
    <name evidence="2" type="ORF">ACFPZN_14445</name>
</gene>
<keyword evidence="1" id="KW-0472">Membrane</keyword>
<organism evidence="2 3">
    <name type="scientific">Actinomadura rugatobispora</name>
    <dbReference type="NCBI Taxonomy" id="1994"/>
    <lineage>
        <taxon>Bacteria</taxon>
        <taxon>Bacillati</taxon>
        <taxon>Actinomycetota</taxon>
        <taxon>Actinomycetes</taxon>
        <taxon>Streptosporangiales</taxon>
        <taxon>Thermomonosporaceae</taxon>
        <taxon>Actinomadura</taxon>
    </lineage>
</organism>